<dbReference type="Proteomes" id="UP000030645">
    <property type="component" value="Unassembled WGS sequence"/>
</dbReference>
<reference evidence="3" key="1">
    <citation type="submission" date="2013-01" db="EMBL/GenBank/DDBJ databases">
        <title>Draft Genome Sequence of a Mulberry Tree, Morus notabilis C.K. Schneid.</title>
        <authorList>
            <person name="He N."/>
            <person name="Zhao S."/>
        </authorList>
    </citation>
    <scope>NUCLEOTIDE SEQUENCE</scope>
</reference>
<dbReference type="Gene3D" id="1.25.40.10">
    <property type="entry name" value="Tetratricopeptide repeat domain"/>
    <property type="match status" value="1"/>
</dbReference>
<dbReference type="InterPro" id="IPR002885">
    <property type="entry name" value="PPR_rpt"/>
</dbReference>
<sequence>MKSLIPRHLKLQLPHSSQAFFSYSSSSASSSSCCRSLTEDELAKINLLLPRLCLSDDLKTATRLATAALLTNPPPKSLSLSPLLLFLASLPNDTSLPMSLLTRLRHSPPSHHRHVVPIATALASSYFRAANPKQAFKLFNWLVRPGSPFVLDRTFCGVLVNGLCRNGMLLESLKVLRAMVASSNGGNRCEESFGRLICRGFLREARVWEAVELSQALDYHHHRDEDDNKVLLVLDRIIQNWTD</sequence>
<proteinExistence type="predicted"/>
<gene>
    <name evidence="2" type="ORF">L484_005168</name>
</gene>
<dbReference type="KEGG" id="mnt:21388647"/>
<dbReference type="EMBL" id="KE344099">
    <property type="protein sequence ID" value="EXB53618.1"/>
    <property type="molecule type" value="Genomic_DNA"/>
</dbReference>
<keyword evidence="3" id="KW-1185">Reference proteome</keyword>
<accession>W9R394</accession>
<dbReference type="OrthoDB" id="1938089at2759"/>
<dbReference type="AlphaFoldDB" id="W9R394"/>
<evidence type="ECO:0000313" key="3">
    <source>
        <dbReference type="Proteomes" id="UP000030645"/>
    </source>
</evidence>
<name>W9R394_9ROSA</name>
<evidence type="ECO:0000313" key="2">
    <source>
        <dbReference type="EMBL" id="EXB53618.1"/>
    </source>
</evidence>
<organism evidence="2 3">
    <name type="scientific">Morus notabilis</name>
    <dbReference type="NCBI Taxonomy" id="981085"/>
    <lineage>
        <taxon>Eukaryota</taxon>
        <taxon>Viridiplantae</taxon>
        <taxon>Streptophyta</taxon>
        <taxon>Embryophyta</taxon>
        <taxon>Tracheophyta</taxon>
        <taxon>Spermatophyta</taxon>
        <taxon>Magnoliopsida</taxon>
        <taxon>eudicotyledons</taxon>
        <taxon>Gunneridae</taxon>
        <taxon>Pentapetalae</taxon>
        <taxon>rosids</taxon>
        <taxon>fabids</taxon>
        <taxon>Rosales</taxon>
        <taxon>Moraceae</taxon>
        <taxon>Moreae</taxon>
        <taxon>Morus</taxon>
    </lineage>
</organism>
<keyword evidence="1" id="KW-0677">Repeat</keyword>
<dbReference type="Pfam" id="PF01535">
    <property type="entry name" value="PPR"/>
    <property type="match status" value="1"/>
</dbReference>
<dbReference type="eggNOG" id="ENOG502S04U">
    <property type="taxonomic scope" value="Eukaryota"/>
</dbReference>
<evidence type="ECO:0008006" key="4">
    <source>
        <dbReference type="Google" id="ProtNLM"/>
    </source>
</evidence>
<evidence type="ECO:0000256" key="1">
    <source>
        <dbReference type="ARBA" id="ARBA00022737"/>
    </source>
</evidence>
<protein>
    <recommendedName>
        <fullName evidence="4">Pentatricopeptide repeat-containing protein</fullName>
    </recommendedName>
</protein>
<dbReference type="InterPro" id="IPR011990">
    <property type="entry name" value="TPR-like_helical_dom_sf"/>
</dbReference>
<dbReference type="PROSITE" id="PS51257">
    <property type="entry name" value="PROKAR_LIPOPROTEIN"/>
    <property type="match status" value="1"/>
</dbReference>